<dbReference type="InterPro" id="IPR003787">
    <property type="entry name" value="Sulphur_relay_DsrE/F-like"/>
</dbReference>
<dbReference type="SUPFAM" id="SSF75169">
    <property type="entry name" value="DsrEFH-like"/>
    <property type="match status" value="1"/>
</dbReference>
<evidence type="ECO:0000313" key="2">
    <source>
        <dbReference type="Proteomes" id="UP000294854"/>
    </source>
</evidence>
<dbReference type="OrthoDB" id="6412948at2"/>
<dbReference type="Gene3D" id="3.40.1260.10">
    <property type="entry name" value="DsrEFH-like"/>
    <property type="match status" value="1"/>
</dbReference>
<dbReference type="Proteomes" id="UP000294854">
    <property type="component" value="Unassembled WGS sequence"/>
</dbReference>
<sequence>MNKIVFHIDELAHWEHTLSNIHNLLTYATEQKLEIQIKVLVNGDAIMGYLMPSYIDEIVSLSNVNFRACNNSLKSHAINPDQLPKSVTVVPVGVYDLLQLQDQGYRYVKP</sequence>
<dbReference type="RefSeq" id="WP_010620390.1">
    <property type="nucleotide sequence ID" value="NZ_CP042371.1"/>
</dbReference>
<dbReference type="PANTHER" id="PTHR37691">
    <property type="entry name" value="BLR3518 PROTEIN"/>
    <property type="match status" value="1"/>
</dbReference>
<dbReference type="PANTHER" id="PTHR37691:SF1">
    <property type="entry name" value="BLR3518 PROTEIN"/>
    <property type="match status" value="1"/>
</dbReference>
<reference evidence="1 2" key="1">
    <citation type="journal article" date="2019" name="Appl. Microbiol. Biotechnol.">
        <title>Uncovering carbohydrate metabolism through a genotype-phenotype association study of 56 lactic acid bacteria genomes.</title>
        <authorList>
            <person name="Buron-Moles G."/>
            <person name="Chailyan A."/>
            <person name="Dolejs I."/>
            <person name="Forster J."/>
            <person name="Miks M.H."/>
        </authorList>
    </citation>
    <scope>NUCLEOTIDE SEQUENCE [LARGE SCALE GENOMIC DNA]</scope>
    <source>
        <strain evidence="1 2">ATCC 49373</strain>
    </source>
</reference>
<gene>
    <name evidence="1" type="ORF">C5L31_001118</name>
</gene>
<protein>
    <submittedName>
        <fullName evidence="1">Uncharacterized protein</fullName>
    </submittedName>
</protein>
<evidence type="ECO:0000313" key="1">
    <source>
        <dbReference type="EMBL" id="TDG72419.1"/>
    </source>
</evidence>
<dbReference type="STRING" id="1122149.FD44_GL000888"/>
<name>A0A4R5NFM3_9LACO</name>
<dbReference type="AlphaFoldDB" id="A0A4R5NFM3"/>
<keyword evidence="2" id="KW-1185">Reference proteome</keyword>
<comment type="caution">
    <text evidence="1">The sequence shown here is derived from an EMBL/GenBank/DDBJ whole genome shotgun (WGS) entry which is preliminary data.</text>
</comment>
<dbReference type="Pfam" id="PF02635">
    <property type="entry name" value="DsrE"/>
    <property type="match status" value="1"/>
</dbReference>
<proteinExistence type="predicted"/>
<accession>A0A4R5NFM3</accession>
<organism evidence="1 2">
    <name type="scientific">Secundilactobacillus malefermentans</name>
    <dbReference type="NCBI Taxonomy" id="176292"/>
    <lineage>
        <taxon>Bacteria</taxon>
        <taxon>Bacillati</taxon>
        <taxon>Bacillota</taxon>
        <taxon>Bacilli</taxon>
        <taxon>Lactobacillales</taxon>
        <taxon>Lactobacillaceae</taxon>
        <taxon>Secundilactobacillus</taxon>
    </lineage>
</organism>
<dbReference type="EMBL" id="PUFO01000099">
    <property type="protein sequence ID" value="TDG72419.1"/>
    <property type="molecule type" value="Genomic_DNA"/>
</dbReference>
<dbReference type="InterPro" id="IPR027396">
    <property type="entry name" value="DsrEFH-like"/>
</dbReference>